<dbReference type="EMBL" id="FOMW01000002">
    <property type="protein sequence ID" value="SFD69966.1"/>
    <property type="molecule type" value="Genomic_DNA"/>
</dbReference>
<dbReference type="InterPro" id="IPR037165">
    <property type="entry name" value="AldOxase/xan_DH_Mopterin-bd_sf"/>
</dbReference>
<keyword evidence="1" id="KW-0732">Signal</keyword>
<protein>
    <submittedName>
        <fullName evidence="3">CO or xanthine dehydrogenase, Mo-binding subunit</fullName>
    </submittedName>
</protein>
<dbReference type="PROSITE" id="PS51318">
    <property type="entry name" value="TAT"/>
    <property type="match status" value="1"/>
</dbReference>
<name>A0A1I1UGJ4_9RHOB</name>
<feature type="domain" description="Aldehyde oxidase/xanthine dehydrogenase a/b hammerhead" evidence="2">
    <location>
        <begin position="208"/>
        <end position="294"/>
    </location>
</feature>
<dbReference type="InterPro" id="IPR000674">
    <property type="entry name" value="Ald_Oxase/Xan_DH_a/b"/>
</dbReference>
<gene>
    <name evidence="3" type="ORF">SAMN04488523_102116</name>
</gene>
<dbReference type="SUPFAM" id="SSF54665">
    <property type="entry name" value="CO dehydrogenase molybdoprotein N-domain-like"/>
    <property type="match status" value="1"/>
</dbReference>
<dbReference type="PANTHER" id="PTHR47495:SF2">
    <property type="entry name" value="ALDEHYDE DEHYDROGENASE"/>
    <property type="match status" value="1"/>
</dbReference>
<dbReference type="Pfam" id="PF20256">
    <property type="entry name" value="MoCoBD_2"/>
    <property type="match status" value="2"/>
</dbReference>
<keyword evidence="4" id="KW-1185">Reference proteome</keyword>
<dbReference type="Gene3D" id="3.30.365.10">
    <property type="entry name" value="Aldehyde oxidase/xanthine dehydrogenase, molybdopterin binding domain"/>
    <property type="match status" value="4"/>
</dbReference>
<dbReference type="SMART" id="SM01008">
    <property type="entry name" value="Ald_Xan_dh_C"/>
    <property type="match status" value="1"/>
</dbReference>
<dbReference type="PANTHER" id="PTHR47495">
    <property type="entry name" value="ALDEHYDE DEHYDROGENASE"/>
    <property type="match status" value="1"/>
</dbReference>
<dbReference type="GO" id="GO:0016491">
    <property type="term" value="F:oxidoreductase activity"/>
    <property type="evidence" value="ECO:0007669"/>
    <property type="project" value="InterPro"/>
</dbReference>
<sequence length="756" mass="81177">MTKHTDISMTRRWFLAVAGAGVTSGLLSGPASALAPVGQTLGEGYEPTVWYAIAGDGKITMHIHMAEMGQHVGTALSRIIAEELEADWDDVEFVHVDTDPKWGYMVTGGSWSVNHNYFAFSRAGAAGRMALIDAGAREMGVPAEECSARNSKIIHGDQSISYGDLVARGAVDRQFTAEELEAITLKPASERRLLNRDTTARDVPEKVNGSAIYGIDRTVEGMVYARPVMPPVRFGSKVASWDDSAAKEIDGYIQTVEINDPTNTIQGWMVVVADSWTAASNAVEALEVTWEGGSGLQTGEAELMAEGARLVNDDAAGSLFVLEGEPDAILSEAETVHEGEYRTHTVLHMQLEPGNALVWQDGDTWRVHAGNQWQSLTLPLVAEALEIDPSNLVFETSYLGGGFGRRLFCDFVIPAALTAKAIGRPVKMVMSRSDDSQLDCPRSPTVQRVRSVTGEDGALRVYDHACASGWSTVPIAPGFLGDGIQGGKVDPFSISGADHWYGAETMRVRTVQNELVHDTFLPGNLRSVAPGFTLWAVETHIDEVANALGQDPAAYRLSLLDAEGRNAGSAPNAVGGAERMREVLKRVIEKSGWANRGDLPEGTGMGISVTAGQERSMPTWIATVAQVRVDRDNGEVKLEKLWASIDAGTLAHPDGALAQAEGALLWGASIAIHEGTEIENGLPRDQNLDTYTPMRMHQVPELDIDFVTNDHTPVGLGEPGVIGVAPAIGNAIFHATGARLRTIPIRPQDILKALEA</sequence>
<evidence type="ECO:0000256" key="1">
    <source>
        <dbReference type="SAM" id="SignalP"/>
    </source>
</evidence>
<dbReference type="InterPro" id="IPR052516">
    <property type="entry name" value="N-heterocyclic_Hydroxylase"/>
</dbReference>
<dbReference type="Pfam" id="PF02738">
    <property type="entry name" value="MoCoBD_1"/>
    <property type="match status" value="1"/>
</dbReference>
<evidence type="ECO:0000313" key="3">
    <source>
        <dbReference type="EMBL" id="SFD69966.1"/>
    </source>
</evidence>
<dbReference type="RefSeq" id="WP_093922361.1">
    <property type="nucleotide sequence ID" value="NZ_FOMW01000002.1"/>
</dbReference>
<proteinExistence type="predicted"/>
<dbReference type="PIRSF" id="PIRSF036389">
    <property type="entry name" value="IOR_B"/>
    <property type="match status" value="1"/>
</dbReference>
<evidence type="ECO:0000313" key="4">
    <source>
        <dbReference type="Proteomes" id="UP000198977"/>
    </source>
</evidence>
<evidence type="ECO:0000259" key="2">
    <source>
        <dbReference type="SMART" id="SM01008"/>
    </source>
</evidence>
<dbReference type="InterPro" id="IPR012368">
    <property type="entry name" value="OxRdtase_Mopterin-bd_su_IorB"/>
</dbReference>
<dbReference type="STRING" id="74348.SAMN04488523_102116"/>
<feature type="signal peptide" evidence="1">
    <location>
        <begin position="1"/>
        <end position="33"/>
    </location>
</feature>
<dbReference type="AlphaFoldDB" id="A0A1I1UGJ4"/>
<dbReference type="OrthoDB" id="9767994at2"/>
<reference evidence="3 4" key="1">
    <citation type="submission" date="2016-10" db="EMBL/GenBank/DDBJ databases">
        <authorList>
            <person name="de Groot N.N."/>
        </authorList>
    </citation>
    <scope>NUCLEOTIDE SEQUENCE [LARGE SCALE GENOMIC DNA]</scope>
    <source>
        <strain evidence="3 4">DSM 11443</strain>
    </source>
</reference>
<dbReference type="InterPro" id="IPR006311">
    <property type="entry name" value="TAT_signal"/>
</dbReference>
<dbReference type="InterPro" id="IPR046867">
    <property type="entry name" value="AldOxase/xan_DH_MoCoBD2"/>
</dbReference>
<dbReference type="SUPFAM" id="SSF56003">
    <property type="entry name" value="Molybdenum cofactor-binding domain"/>
    <property type="match status" value="2"/>
</dbReference>
<accession>A0A1I1UGJ4</accession>
<dbReference type="InterPro" id="IPR008274">
    <property type="entry name" value="AldOxase/xan_DH_MoCoBD1"/>
</dbReference>
<organism evidence="3 4">
    <name type="scientific">Sulfitobacter brevis</name>
    <dbReference type="NCBI Taxonomy" id="74348"/>
    <lineage>
        <taxon>Bacteria</taxon>
        <taxon>Pseudomonadati</taxon>
        <taxon>Pseudomonadota</taxon>
        <taxon>Alphaproteobacteria</taxon>
        <taxon>Rhodobacterales</taxon>
        <taxon>Roseobacteraceae</taxon>
        <taxon>Sulfitobacter</taxon>
    </lineage>
</organism>
<dbReference type="Gene3D" id="3.90.1170.50">
    <property type="entry name" value="Aldehyde oxidase/xanthine dehydrogenase, a/b hammerhead"/>
    <property type="match status" value="2"/>
</dbReference>
<dbReference type="Proteomes" id="UP000198977">
    <property type="component" value="Unassembled WGS sequence"/>
</dbReference>
<dbReference type="InterPro" id="IPR036856">
    <property type="entry name" value="Ald_Oxase/Xan_DH_a/b_sf"/>
</dbReference>
<feature type="chain" id="PRO_5011641056" evidence="1">
    <location>
        <begin position="34"/>
        <end position="756"/>
    </location>
</feature>